<evidence type="ECO:0000256" key="5">
    <source>
        <dbReference type="SAM" id="MobiDB-lite"/>
    </source>
</evidence>
<keyword evidence="9" id="KW-1185">Reference proteome</keyword>
<sequence>MATRASRVGSVIDNALLGTCFLGSLILLFLPVQLRDRSAAALRRTIVAPFAELQRRAELMRAAFVSYDERMDRLAQITRLQIEYSAVRSENERLRKTLSLGSRLSWGFVAAEATPAQLESDLVSRQILQTFSVTAGSRAGIQPFTPVINADGLVGMVQTADASSSIAISYAHPDFRVSATTPNDSAFGVVQARLGSGKELGLLEMRGVPFRSPLKAGQLIISSGLGGTYPRGIPVGTVIREVSTPEKWARTYLLQPAASLANLGPVFMLLKKRSDEGVTTIWMSQASADSAARAIAAGGDSLARVAAEQEMAARRAALDSLGREQARADSAAAPRPVPPQTTPAATPPSAAPRPAAAAPSAAPPRPTTTTTPTSTTPAPRPATADTAGRTARPTVPRPTVPRPTVPVPGAHL</sequence>
<evidence type="ECO:0000256" key="6">
    <source>
        <dbReference type="SAM" id="Phobius"/>
    </source>
</evidence>
<feature type="compositionally biased region" description="Pro residues" evidence="5">
    <location>
        <begin position="395"/>
        <end position="406"/>
    </location>
</feature>
<dbReference type="PRINTS" id="PR01217">
    <property type="entry name" value="PRICHEXTENSN"/>
</dbReference>
<dbReference type="STRING" id="861299.J421_3397"/>
<evidence type="ECO:0000313" key="9">
    <source>
        <dbReference type="Proteomes" id="UP000019151"/>
    </source>
</evidence>
<dbReference type="KEGG" id="gba:J421_3397"/>
<dbReference type="Pfam" id="PF04085">
    <property type="entry name" value="MreC"/>
    <property type="match status" value="1"/>
</dbReference>
<proteinExistence type="inferred from homology"/>
<organism evidence="8 9">
    <name type="scientific">Gemmatirosa kalamazoonensis</name>
    <dbReference type="NCBI Taxonomy" id="861299"/>
    <lineage>
        <taxon>Bacteria</taxon>
        <taxon>Pseudomonadati</taxon>
        <taxon>Gemmatimonadota</taxon>
        <taxon>Gemmatimonadia</taxon>
        <taxon>Gemmatimonadales</taxon>
        <taxon>Gemmatimonadaceae</taxon>
        <taxon>Gemmatirosa</taxon>
    </lineage>
</organism>
<dbReference type="InterPro" id="IPR007221">
    <property type="entry name" value="MreC"/>
</dbReference>
<dbReference type="InterPro" id="IPR042175">
    <property type="entry name" value="Cell/Rod_MreC_2"/>
</dbReference>
<dbReference type="InParanoid" id="W0RIK6"/>
<accession>W0RIK6</accession>
<feature type="compositionally biased region" description="Basic and acidic residues" evidence="5">
    <location>
        <begin position="316"/>
        <end position="327"/>
    </location>
</feature>
<dbReference type="eggNOG" id="COG1792">
    <property type="taxonomic scope" value="Bacteria"/>
</dbReference>
<name>W0RIK6_9BACT</name>
<keyword evidence="6" id="KW-1133">Transmembrane helix</keyword>
<dbReference type="PANTHER" id="PTHR34138:SF1">
    <property type="entry name" value="CELL SHAPE-DETERMINING PROTEIN MREC"/>
    <property type="match status" value="1"/>
</dbReference>
<dbReference type="Gene3D" id="2.40.10.350">
    <property type="entry name" value="Rod shape-determining protein MreC, domain 2"/>
    <property type="match status" value="1"/>
</dbReference>
<evidence type="ECO:0000313" key="8">
    <source>
        <dbReference type="EMBL" id="AHG90934.1"/>
    </source>
</evidence>
<dbReference type="PANTHER" id="PTHR34138">
    <property type="entry name" value="CELL SHAPE-DETERMINING PROTEIN MREC"/>
    <property type="match status" value="1"/>
</dbReference>
<dbReference type="HOGENOM" id="CLU_666920_0_0_0"/>
<dbReference type="GO" id="GO:0005886">
    <property type="term" value="C:plasma membrane"/>
    <property type="evidence" value="ECO:0007669"/>
    <property type="project" value="TreeGrafter"/>
</dbReference>
<comment type="similarity">
    <text evidence="1">Belongs to the MreC family.</text>
</comment>
<evidence type="ECO:0000256" key="3">
    <source>
        <dbReference type="ARBA" id="ARBA00022960"/>
    </source>
</evidence>
<dbReference type="PATRIC" id="fig|861299.3.peg.3448"/>
<feature type="region of interest" description="Disordered" evidence="5">
    <location>
        <begin position="316"/>
        <end position="412"/>
    </location>
</feature>
<dbReference type="OrthoDB" id="9808025at2"/>
<dbReference type="Gene3D" id="2.40.10.340">
    <property type="entry name" value="Rod shape-determining protein MreC, domain 1"/>
    <property type="match status" value="1"/>
</dbReference>
<keyword evidence="6" id="KW-0812">Transmembrane</keyword>
<evidence type="ECO:0000256" key="1">
    <source>
        <dbReference type="ARBA" id="ARBA00009369"/>
    </source>
</evidence>
<dbReference type="GO" id="GO:0008360">
    <property type="term" value="P:regulation of cell shape"/>
    <property type="evidence" value="ECO:0007669"/>
    <property type="project" value="UniProtKB-KW"/>
</dbReference>
<feature type="transmembrane region" description="Helical" evidence="6">
    <location>
        <begin position="15"/>
        <end position="34"/>
    </location>
</feature>
<dbReference type="InterPro" id="IPR042177">
    <property type="entry name" value="Cell/Rod_1"/>
</dbReference>
<feature type="domain" description="Rod shape-determining protein MreC beta-barrel core" evidence="7">
    <location>
        <begin position="126"/>
        <end position="268"/>
    </location>
</feature>
<dbReference type="InterPro" id="IPR055342">
    <property type="entry name" value="MreC_beta-barrel_core"/>
</dbReference>
<dbReference type="AlphaFoldDB" id="W0RIK6"/>
<reference evidence="8 9" key="1">
    <citation type="journal article" date="2014" name="Genome Announc.">
        <title>Genome Sequence and Methylome of Soil Bacterium Gemmatirosa kalamazoonensis KBS708T, a Member of the Rarely Cultivated Gemmatimonadetes Phylum.</title>
        <authorList>
            <person name="Debruyn J.M."/>
            <person name="Radosevich M."/>
            <person name="Wommack K.E."/>
            <person name="Polson S.W."/>
            <person name="Hauser L.J."/>
            <person name="Fawaz M.N."/>
            <person name="Korlach J."/>
            <person name="Tsai Y.C."/>
        </authorList>
    </citation>
    <scope>NUCLEOTIDE SEQUENCE [LARGE SCALE GENOMIC DNA]</scope>
    <source>
        <strain evidence="8 9">KBS708</strain>
    </source>
</reference>
<feature type="compositionally biased region" description="Low complexity" evidence="5">
    <location>
        <begin position="367"/>
        <end position="394"/>
    </location>
</feature>
<evidence type="ECO:0000256" key="4">
    <source>
        <dbReference type="ARBA" id="ARBA00032089"/>
    </source>
</evidence>
<dbReference type="EMBL" id="CP007128">
    <property type="protein sequence ID" value="AHG90934.1"/>
    <property type="molecule type" value="Genomic_DNA"/>
</dbReference>
<keyword evidence="3" id="KW-0133">Cell shape</keyword>
<keyword evidence="6" id="KW-0472">Membrane</keyword>
<evidence type="ECO:0000259" key="7">
    <source>
        <dbReference type="Pfam" id="PF04085"/>
    </source>
</evidence>
<dbReference type="Proteomes" id="UP000019151">
    <property type="component" value="Chromosome"/>
</dbReference>
<evidence type="ECO:0000256" key="2">
    <source>
        <dbReference type="ARBA" id="ARBA00013855"/>
    </source>
</evidence>
<gene>
    <name evidence="8" type="ORF">J421_3397</name>
</gene>
<dbReference type="RefSeq" id="WP_025412396.1">
    <property type="nucleotide sequence ID" value="NZ_CP007128.1"/>
</dbReference>
<feature type="compositionally biased region" description="Pro residues" evidence="5">
    <location>
        <begin position="335"/>
        <end position="351"/>
    </location>
</feature>
<protein>
    <recommendedName>
        <fullName evidence="2">Cell shape-determining protein MreC</fullName>
    </recommendedName>
    <alternativeName>
        <fullName evidence="4">Cell shape protein MreC</fullName>
    </alternativeName>
</protein>